<evidence type="ECO:0000256" key="2">
    <source>
        <dbReference type="ARBA" id="ARBA00023235"/>
    </source>
</evidence>
<dbReference type="Proteomes" id="UP000234483">
    <property type="component" value="Unassembled WGS sequence"/>
</dbReference>
<dbReference type="PANTHER" id="PTHR15108">
    <property type="entry name" value="N-ACYLGLUCOSAMINE-2-EPIMERASE"/>
    <property type="match status" value="1"/>
</dbReference>
<dbReference type="Proteomes" id="UP000281192">
    <property type="component" value="Chromosome"/>
</dbReference>
<accession>A0A2N5D635</accession>
<evidence type="ECO:0000313" key="4">
    <source>
        <dbReference type="EMBL" id="PLR21523.1"/>
    </source>
</evidence>
<keyword evidence="6" id="KW-1185">Reference proteome</keyword>
<reference evidence="3 6" key="2">
    <citation type="submission" date="2018-01" db="EMBL/GenBank/DDBJ databases">
        <title>Complete genome sequence of Caulobacter flavus RHGG3.</title>
        <authorList>
            <person name="Yang E."/>
        </authorList>
    </citation>
    <scope>NUCLEOTIDE SEQUENCE [LARGE SCALE GENOMIC DNA]</scope>
    <source>
        <strain evidence="3 6">RHGG3</strain>
    </source>
</reference>
<dbReference type="EMBL" id="PJRQ01000002">
    <property type="protein sequence ID" value="PLR21523.1"/>
    <property type="molecule type" value="Genomic_DNA"/>
</dbReference>
<evidence type="ECO:0000313" key="3">
    <source>
        <dbReference type="EMBL" id="AYV45934.1"/>
    </source>
</evidence>
<dbReference type="SUPFAM" id="SSF48208">
    <property type="entry name" value="Six-hairpin glycosidases"/>
    <property type="match status" value="1"/>
</dbReference>
<dbReference type="GO" id="GO:0005975">
    <property type="term" value="P:carbohydrate metabolic process"/>
    <property type="evidence" value="ECO:0007669"/>
    <property type="project" value="InterPro"/>
</dbReference>
<organism evidence="4 5">
    <name type="scientific">Caulobacter flavus</name>
    <dbReference type="NCBI Taxonomy" id="1679497"/>
    <lineage>
        <taxon>Bacteria</taxon>
        <taxon>Pseudomonadati</taxon>
        <taxon>Pseudomonadota</taxon>
        <taxon>Alphaproteobacteria</taxon>
        <taxon>Caulobacterales</taxon>
        <taxon>Caulobacteraceae</taxon>
        <taxon>Caulobacter</taxon>
    </lineage>
</organism>
<dbReference type="EMBL" id="CP026100">
    <property type="protein sequence ID" value="AYV45934.1"/>
    <property type="molecule type" value="Genomic_DNA"/>
</dbReference>
<dbReference type="GO" id="GO:0016853">
    <property type="term" value="F:isomerase activity"/>
    <property type="evidence" value="ECO:0007669"/>
    <property type="project" value="UniProtKB-KW"/>
</dbReference>
<dbReference type="InterPro" id="IPR010819">
    <property type="entry name" value="AGE/CE"/>
</dbReference>
<protein>
    <submittedName>
        <fullName evidence="4">Mannose-6-phosphate isomerase</fullName>
    </submittedName>
</protein>
<dbReference type="Pfam" id="PF07221">
    <property type="entry name" value="GlcNAc_2-epim"/>
    <property type="match status" value="1"/>
</dbReference>
<comment type="similarity">
    <text evidence="1">Belongs to the N-acylglucosamine 2-epimerase family.</text>
</comment>
<evidence type="ECO:0000313" key="6">
    <source>
        <dbReference type="Proteomes" id="UP000281192"/>
    </source>
</evidence>
<dbReference type="AlphaFoldDB" id="A0A2N5D635"/>
<dbReference type="OrthoDB" id="9806359at2"/>
<keyword evidence="2 4" id="KW-0413">Isomerase</keyword>
<name>A0A2N5D635_9CAUL</name>
<evidence type="ECO:0000313" key="5">
    <source>
        <dbReference type="Proteomes" id="UP000234483"/>
    </source>
</evidence>
<dbReference type="InterPro" id="IPR008928">
    <property type="entry name" value="6-hairpin_glycosidase_sf"/>
</dbReference>
<sequence>MDRSVFANISKWMFEDALPLWSSVGIDPKGSYMEFLDREGGQPEISYRRVRVICRQIYVFSHAYQLGYEPGLELAKRGYDYLIAHAWLGEDGGWARRLSADGAVLDATPDLYDQAFVLFALGWYHRASGDAEAHAWARRTLAYIEAHMRHPLGGFLHEKPAVGPRQQNPHMHLLEACLANYEGVQDADMLRVAREIVGLFRDKFFDIESGTLAEFFEEDLSRTAGDKGRWIEPGHQFEWAWILVNHRRLTGDDTADLARAAVAFGEKYGVDPVSHATYNGVRDDGAPLDRASRTWPNTERMKAAVAMYELDGVDPVPVLAQSGNLLLNRYLAVEPRGAWIDVFDENGQPRLDNIPTSTLYHVFLAFAEALRIAPKLV</sequence>
<evidence type="ECO:0000256" key="1">
    <source>
        <dbReference type="ARBA" id="ARBA00008558"/>
    </source>
</evidence>
<proteinExistence type="inferred from homology"/>
<dbReference type="InterPro" id="IPR012341">
    <property type="entry name" value="6hp_glycosidase-like_sf"/>
</dbReference>
<dbReference type="Gene3D" id="1.50.10.10">
    <property type="match status" value="1"/>
</dbReference>
<dbReference type="KEGG" id="cfh:C1707_06535"/>
<gene>
    <name evidence="3" type="ORF">C1707_06535</name>
    <name evidence="4" type="ORF">CFHF_00810</name>
</gene>
<reference evidence="4 5" key="1">
    <citation type="submission" date="2017-12" db="EMBL/GenBank/DDBJ databases">
        <title>The genome sequence of Caulobacter flavus CGMCC1 15093.</title>
        <authorList>
            <person name="Gao J."/>
            <person name="Mao X."/>
            <person name="Sun J."/>
        </authorList>
    </citation>
    <scope>NUCLEOTIDE SEQUENCE [LARGE SCALE GENOMIC DNA]</scope>
    <source>
        <strain evidence="4 5">CGMCC1 15093</strain>
    </source>
</reference>